<evidence type="ECO:0000259" key="2">
    <source>
        <dbReference type="SMART" id="SM01349"/>
    </source>
</evidence>
<feature type="region of interest" description="Disordered" evidence="1">
    <location>
        <begin position="854"/>
        <end position="878"/>
    </location>
</feature>
<feature type="compositionally biased region" description="Basic and acidic residues" evidence="1">
    <location>
        <begin position="1283"/>
        <end position="1297"/>
    </location>
</feature>
<dbReference type="KEGG" id="tet:TTHERM_00193480"/>
<dbReference type="GO" id="GO:0000226">
    <property type="term" value="P:microtubule cytoskeleton organization"/>
    <property type="evidence" value="ECO:0007669"/>
    <property type="project" value="TreeGrafter"/>
</dbReference>
<feature type="compositionally biased region" description="Basic residues" evidence="1">
    <location>
        <begin position="1057"/>
        <end position="1073"/>
    </location>
</feature>
<dbReference type="Pfam" id="PF12348">
    <property type="entry name" value="CLASP_N"/>
    <property type="match status" value="1"/>
</dbReference>
<feature type="domain" description="TOG" evidence="2">
    <location>
        <begin position="1909"/>
        <end position="2132"/>
    </location>
</feature>
<feature type="compositionally biased region" description="Low complexity" evidence="1">
    <location>
        <begin position="1266"/>
        <end position="1281"/>
    </location>
</feature>
<accession>Q23KI7</accession>
<feature type="compositionally biased region" description="Polar residues" evidence="1">
    <location>
        <begin position="1548"/>
        <end position="1565"/>
    </location>
</feature>
<dbReference type="GeneID" id="7845968"/>
<dbReference type="InterPro" id="IPR016024">
    <property type="entry name" value="ARM-type_fold"/>
</dbReference>
<feature type="compositionally biased region" description="Low complexity" evidence="1">
    <location>
        <begin position="1481"/>
        <end position="1496"/>
    </location>
</feature>
<proteinExistence type="predicted"/>
<feature type="domain" description="TOG" evidence="2">
    <location>
        <begin position="1575"/>
        <end position="1819"/>
    </location>
</feature>
<feature type="region of interest" description="Disordered" evidence="1">
    <location>
        <begin position="1481"/>
        <end position="1565"/>
    </location>
</feature>
<dbReference type="HOGENOM" id="CLU_232825_0_0_1"/>
<feature type="compositionally biased region" description="Acidic residues" evidence="1">
    <location>
        <begin position="1087"/>
        <end position="1101"/>
    </location>
</feature>
<protein>
    <submittedName>
        <fullName evidence="3">CLASP amine-terminal protein</fullName>
    </submittedName>
</protein>
<feature type="region of interest" description="Disordered" evidence="1">
    <location>
        <begin position="818"/>
        <end position="838"/>
    </location>
</feature>
<dbReference type="InterPro" id="IPR024395">
    <property type="entry name" value="CLASP_N_dom"/>
</dbReference>
<dbReference type="EMBL" id="GG662673">
    <property type="protein sequence ID" value="EAR96856.2"/>
    <property type="molecule type" value="Genomic_DNA"/>
</dbReference>
<dbReference type="InterPro" id="IPR034085">
    <property type="entry name" value="TOG"/>
</dbReference>
<dbReference type="Proteomes" id="UP000009168">
    <property type="component" value="Unassembled WGS sequence"/>
</dbReference>
<dbReference type="Pfam" id="PF21040">
    <property type="entry name" value="CEP104-like_TOG"/>
    <property type="match status" value="1"/>
</dbReference>
<feature type="compositionally biased region" description="Polar residues" evidence="1">
    <location>
        <begin position="949"/>
        <end position="974"/>
    </location>
</feature>
<feature type="compositionally biased region" description="Polar residues" evidence="1">
    <location>
        <begin position="1115"/>
        <end position="1124"/>
    </location>
</feature>
<feature type="domain" description="TOG" evidence="2">
    <location>
        <begin position="392"/>
        <end position="640"/>
    </location>
</feature>
<feature type="compositionally biased region" description="Low complexity" evidence="1">
    <location>
        <begin position="1299"/>
        <end position="1316"/>
    </location>
</feature>
<feature type="compositionally biased region" description="Low complexity" evidence="1">
    <location>
        <begin position="866"/>
        <end position="877"/>
    </location>
</feature>
<dbReference type="Gene3D" id="1.25.10.10">
    <property type="entry name" value="Leucine-rich Repeat Variant"/>
    <property type="match status" value="4"/>
</dbReference>
<dbReference type="GO" id="GO:0005881">
    <property type="term" value="C:cytoplasmic microtubule"/>
    <property type="evidence" value="ECO:0007669"/>
    <property type="project" value="TreeGrafter"/>
</dbReference>
<dbReference type="GO" id="GO:0008017">
    <property type="term" value="F:microtubule binding"/>
    <property type="evidence" value="ECO:0007669"/>
    <property type="project" value="TreeGrafter"/>
</dbReference>
<gene>
    <name evidence="3" type="ORF">TTHERM_00193480</name>
</gene>
<feature type="compositionally biased region" description="Acidic residues" evidence="1">
    <location>
        <begin position="1158"/>
        <end position="1232"/>
    </location>
</feature>
<feature type="region of interest" description="Disordered" evidence="1">
    <location>
        <begin position="996"/>
        <end position="1316"/>
    </location>
</feature>
<feature type="region of interest" description="Disordered" evidence="1">
    <location>
        <begin position="942"/>
        <end position="974"/>
    </location>
</feature>
<dbReference type="SUPFAM" id="SSF48371">
    <property type="entry name" value="ARM repeat"/>
    <property type="match status" value="2"/>
</dbReference>
<dbReference type="PANTHER" id="PTHR21567">
    <property type="entry name" value="CLASP"/>
    <property type="match status" value="1"/>
</dbReference>
<dbReference type="OrthoDB" id="313595at2759"/>
<sequence length="2132" mass="243312">MSQCSPQKNIAGKLLLQSTALQNFGQSKNYVNDYDDLLGGIISNSNNIGQREVNSNNLDQFIKQLSNPTIIQQQEALKSIIQLAQNDNNNLRLHLKAIVSNCSTILRESIGNSTKTELKNQIFTLYEILVSKYVEESELLIGNEISLILLNIGDEQAGIRRKCHSLLLKYIRTYQNSEIVVKVFISTGFQNQNWVVRQKSINSFHSIVVSESKFISWNSPDMVDLTLCSVNLLNDDNIHVQKATEQLLVQFTKCEQFSVIVKKLPRDISEKLKKFVEGQQILGNIPSSYQIDSTNQFSAAQSLQYSNNMANSSQQQKNIDQLPSFQHKFASLGQNILQNNTIIPKSQSSIIHKNQGNNIGSNVKDISPIKTPMSPLDKQNHTLDVLIKSNSSLQQKNNPDLHFGFINEQIFKDLLNEKDWRSRTSAIEEINSQIENIQEFTILFQRLDEFLSILIKLINDTNFKISLTALQIISKISKHEQFNNPNVIDKIAPQIVSKLGDSKVAIRSQVIKIIREHIKLFGQFKWLDACLTGLKSKNSNTKEEVLSLITQLYLDIPIMCNYNYDKVLREVAPLIEDTKTKIKIKCVDCMVIVTMKNNKENCKKLIASILNKVYNEMFLEKLQQKIQEKAQEDNYVSSNQNSIYSIHNKTNESFKQRENDLKFNFIDSQGNLAQSSVGSFNFNYKQFDQDVSHTNSFRTQMTSVTPEKYKMSSIPNQNQFTNISSYNPTQQGFAQQTSYTNTQSQFGYPFEHSTSNIFGSIISPMQTQNRILSQNEMIDISLFSQSQITEDGMQLRSNNQQRDFSSYSVYRQNPNSYSNFNYNSANKQPYSSSSSVRGYNNQDQLYQQSSMNEIGCAPDSRFSQRTTNTMSTSSNTMFPQIMSNQNKSGYNAYSHGVIDISTSSSSRSAVKSGISQSNNLNPILGQSQLSGVEQLKLSRQNIRGGISGNGNHQESSNQSSISNTPYGNKRGNSASFTNSLAEQIIQKDYSPLKTNVEEVSNQQKNNLPPLPPSRTISQTEQKSQEQFQNQSFALNNNDKTEADQQDQSKPKIQNVLNKKKKSKPKSNKKSKNKKTTDKTHQYKEKEESENDSQIDNEEENNQSECSNDQKEISKTKNNVKSQSLDNEDRQEEDEEEEEKEDQEQSEEDNDDQKGEEMSEKEEDDDQEEEEDEENDESVESNEKEEVEAEEDEEIQDSNQEEDEEEEESEEEKSENEDEEEEEDDDDDDDDNEESQKDGNNNSEDQEQDEESEEALSKQKESDLSFDQQQQKDIQNKNSSIKNKQKELSNDIEDKSSEAKYNNNQNAELNKNKQNQNIQSGKENKQNFNQFENPDIILNYSTQKNLDEFSMSTFDKQIKENNQINQTNGQVQNPQKPNNNPLGKVALKNKEFNPPLNLYKGNINSINNIQEEQEDKTPSQYQYKPYLIKKSKRVQVDNNQNVASSGNNENQGANMSQQAQTSNSDLNNNNLVIESREYMFKNPPIINEDPNENSPNSLSTKQLSKNLARKHKRNSGSISNKDEIQENEEEEEKKILKPNLRNLKKKSISKQITPSETQLTQQPSQKYSAFDAQKQSYLTRQELEPLQNPEQTLKHVIADLKIDDWSRQFDGLNNLRRINQHHSEILQNQNTLHNVITEVLKLVENLRSSLAKNAMITLTELSEKLKRTLDTESESIVTKLLKKGLDSNSFILEEVKNALITVSQNCSEYKIISIIASKYQHKAISFKINIALMINTLVEKFASKILQMKEVEKLIYILSLFTMDGALEVRTYSKKTFSMMLNFNSTNKSEIDKILVKVLTDQQYQKIKQFIEKEYKNPEQLYITGSTQNKTIKSQEKNSSSLAVSANNTQIMAPSGQLQNTQNMPLKALQSQSSIQNDEKQANEIDDKEPKLTSMNTIRMQTSKQTQSMKMKDPQEFENIPSYFNLCENQDWKQRIEAVSKLTDLAQTYADQLAKSKYSNKYFDNFMCLLNDSNTKVSNQALTSFLGVVTQLKNGIEGNLPIVFNSVCQAIGSTQSSNRLLGEQIYAKVTEIVDGSQLFSQLCNGASFAPIKAKQLIIKTLIDQGQMLYEKKGPLYTKQITTVINKLLEENKPELRPICKQLIIQVNQIIGNQIFDGIAQSKRKFVQDIIASN</sequence>
<dbReference type="InParanoid" id="Q23KI7"/>
<feature type="compositionally biased region" description="Acidic residues" evidence="1">
    <location>
        <begin position="1128"/>
        <end position="1150"/>
    </location>
</feature>
<dbReference type="RefSeq" id="XP_001017101.2">
    <property type="nucleotide sequence ID" value="XM_001017101.3"/>
</dbReference>
<feature type="compositionally biased region" description="Polar residues" evidence="1">
    <location>
        <begin position="1014"/>
        <end position="1037"/>
    </location>
</feature>
<evidence type="ECO:0000313" key="3">
    <source>
        <dbReference type="EMBL" id="EAR96856.2"/>
    </source>
</evidence>
<feature type="compositionally biased region" description="Basic and acidic residues" evidence="1">
    <location>
        <begin position="1074"/>
        <end position="1086"/>
    </location>
</feature>
<feature type="compositionally biased region" description="Acidic residues" evidence="1">
    <location>
        <begin position="1243"/>
        <end position="1253"/>
    </location>
</feature>
<dbReference type="eggNOG" id="KOG2933">
    <property type="taxonomic scope" value="Eukaryota"/>
</dbReference>
<dbReference type="SMART" id="SM01349">
    <property type="entry name" value="TOG"/>
    <property type="match status" value="3"/>
</dbReference>
<evidence type="ECO:0000313" key="4">
    <source>
        <dbReference type="Proteomes" id="UP000009168"/>
    </source>
</evidence>
<organism evidence="3 4">
    <name type="scientific">Tetrahymena thermophila (strain SB210)</name>
    <dbReference type="NCBI Taxonomy" id="312017"/>
    <lineage>
        <taxon>Eukaryota</taxon>
        <taxon>Sar</taxon>
        <taxon>Alveolata</taxon>
        <taxon>Ciliophora</taxon>
        <taxon>Intramacronucleata</taxon>
        <taxon>Oligohymenophorea</taxon>
        <taxon>Hymenostomatida</taxon>
        <taxon>Tetrahymenina</taxon>
        <taxon>Tetrahymenidae</taxon>
        <taxon>Tetrahymena</taxon>
    </lineage>
</organism>
<evidence type="ECO:0000256" key="1">
    <source>
        <dbReference type="SAM" id="MobiDB-lite"/>
    </source>
</evidence>
<dbReference type="InterPro" id="IPR011989">
    <property type="entry name" value="ARM-like"/>
</dbReference>
<feature type="compositionally biased region" description="Polar residues" evidence="1">
    <location>
        <begin position="827"/>
        <end position="838"/>
    </location>
</feature>
<feature type="compositionally biased region" description="Basic and acidic residues" evidence="1">
    <location>
        <begin position="1038"/>
        <end position="1049"/>
    </location>
</feature>
<keyword evidence="4" id="KW-1185">Reference proteome</keyword>
<dbReference type="PANTHER" id="PTHR21567:SF87">
    <property type="entry name" value="CRESCERIN-LIKE PROTEIN CHE-12"/>
    <property type="match status" value="1"/>
</dbReference>
<reference evidence="4" key="1">
    <citation type="journal article" date="2006" name="PLoS Biol.">
        <title>Macronuclear genome sequence of the ciliate Tetrahymena thermophila, a model eukaryote.</title>
        <authorList>
            <person name="Eisen J.A."/>
            <person name="Coyne R.S."/>
            <person name="Wu M."/>
            <person name="Wu D."/>
            <person name="Thiagarajan M."/>
            <person name="Wortman J.R."/>
            <person name="Badger J.H."/>
            <person name="Ren Q."/>
            <person name="Amedeo P."/>
            <person name="Jones K.M."/>
            <person name="Tallon L.J."/>
            <person name="Delcher A.L."/>
            <person name="Salzberg S.L."/>
            <person name="Silva J.C."/>
            <person name="Haas B.J."/>
            <person name="Majoros W.H."/>
            <person name="Farzad M."/>
            <person name="Carlton J.M."/>
            <person name="Smith R.K. Jr."/>
            <person name="Garg J."/>
            <person name="Pearlman R.E."/>
            <person name="Karrer K.M."/>
            <person name="Sun L."/>
            <person name="Manning G."/>
            <person name="Elde N.C."/>
            <person name="Turkewitz A.P."/>
            <person name="Asai D.J."/>
            <person name="Wilkes D.E."/>
            <person name="Wang Y."/>
            <person name="Cai H."/>
            <person name="Collins K."/>
            <person name="Stewart B.A."/>
            <person name="Lee S.R."/>
            <person name="Wilamowska K."/>
            <person name="Weinberg Z."/>
            <person name="Ruzzo W.L."/>
            <person name="Wloga D."/>
            <person name="Gaertig J."/>
            <person name="Frankel J."/>
            <person name="Tsao C.-C."/>
            <person name="Gorovsky M.A."/>
            <person name="Keeling P.J."/>
            <person name="Waller R.F."/>
            <person name="Patron N.J."/>
            <person name="Cherry J.M."/>
            <person name="Stover N.A."/>
            <person name="Krieger C.J."/>
            <person name="del Toro C."/>
            <person name="Ryder H.F."/>
            <person name="Williamson S.C."/>
            <person name="Barbeau R.A."/>
            <person name="Hamilton E.P."/>
            <person name="Orias E."/>
        </authorList>
    </citation>
    <scope>NUCLEOTIDE SEQUENCE [LARGE SCALE GENOMIC DNA]</scope>
    <source>
        <strain evidence="4">SB210</strain>
    </source>
</reference>
<feature type="region of interest" description="Disordered" evidence="1">
    <location>
        <begin position="1439"/>
        <end position="1465"/>
    </location>
</feature>
<name>Q23KI7_TETTS</name>